<keyword evidence="2" id="KW-1185">Reference proteome</keyword>
<organism evidence="1 2">
    <name type="scientific">Pseudomonas marincola</name>
    <dbReference type="NCBI Taxonomy" id="437900"/>
    <lineage>
        <taxon>Bacteria</taxon>
        <taxon>Pseudomonadati</taxon>
        <taxon>Pseudomonadota</taxon>
        <taxon>Gammaproteobacteria</taxon>
        <taxon>Pseudomonadales</taxon>
        <taxon>Pseudomonadaceae</taxon>
        <taxon>Pseudomonas</taxon>
    </lineage>
</organism>
<accession>A0A8S2BBD7</accession>
<proteinExistence type="predicted"/>
<name>A0A8S2BBD7_9PSED</name>
<evidence type="ECO:0000313" key="1">
    <source>
        <dbReference type="EMBL" id="CAE6919616.1"/>
    </source>
</evidence>
<dbReference type="KEGG" id="pmao:PMYSY11_2380"/>
<gene>
    <name evidence="1" type="ORF">PMYSY11_2380</name>
</gene>
<dbReference type="AlphaFoldDB" id="A0A8S2BBD7"/>
<reference evidence="1" key="1">
    <citation type="submission" date="2021-02" db="EMBL/GenBank/DDBJ databases">
        <authorList>
            <consortium name="Genoscope - CEA"/>
            <person name="William W."/>
        </authorList>
    </citation>
    <scope>NUCLEOTIDE SEQUENCE</scope>
    <source>
        <strain evidence="1">YSy11</strain>
    </source>
</reference>
<protein>
    <submittedName>
        <fullName evidence="1">Uncharacterized protein</fullName>
    </submittedName>
</protein>
<dbReference type="Proteomes" id="UP000325451">
    <property type="component" value="Chromosome"/>
</dbReference>
<evidence type="ECO:0000313" key="2">
    <source>
        <dbReference type="Proteomes" id="UP000325451"/>
    </source>
</evidence>
<dbReference type="EMBL" id="LR215729">
    <property type="protein sequence ID" value="CAE6919616.1"/>
    <property type="molecule type" value="Genomic_DNA"/>
</dbReference>
<sequence>MSTGFPTQQLKQFRRWLRGLTTDKEKETCYEGAQEGERLPVLLLQVAASSWPVSLFFGCRLTRGCLGQCSF</sequence>